<dbReference type="NCBIfam" id="NF033510">
    <property type="entry name" value="Ca_tandemer"/>
    <property type="match status" value="3"/>
</dbReference>
<dbReference type="InterPro" id="IPR015919">
    <property type="entry name" value="Cadherin-like_sf"/>
</dbReference>
<feature type="compositionally biased region" description="Polar residues" evidence="1">
    <location>
        <begin position="32"/>
        <end position="52"/>
    </location>
</feature>
<feature type="compositionally biased region" description="Polar residues" evidence="1">
    <location>
        <begin position="134"/>
        <end position="154"/>
    </location>
</feature>
<dbReference type="GO" id="GO:0016740">
    <property type="term" value="F:transferase activity"/>
    <property type="evidence" value="ECO:0007669"/>
    <property type="project" value="UniProtKB-KW"/>
</dbReference>
<feature type="non-terminal residue" evidence="3">
    <location>
        <position position="1"/>
    </location>
</feature>
<evidence type="ECO:0000259" key="2">
    <source>
        <dbReference type="SMART" id="SM00736"/>
    </source>
</evidence>
<dbReference type="GO" id="GO:0005509">
    <property type="term" value="F:calcium ion binding"/>
    <property type="evidence" value="ECO:0007669"/>
    <property type="project" value="InterPro"/>
</dbReference>
<dbReference type="Pfam" id="PF05345">
    <property type="entry name" value="He_PIG"/>
    <property type="match status" value="1"/>
</dbReference>
<dbReference type="SUPFAM" id="SSF49313">
    <property type="entry name" value="Cadherin-like"/>
    <property type="match status" value="1"/>
</dbReference>
<evidence type="ECO:0000256" key="1">
    <source>
        <dbReference type="SAM" id="MobiDB-lite"/>
    </source>
</evidence>
<dbReference type="EMBL" id="PQWB01000208">
    <property type="protein sequence ID" value="POZ59949.1"/>
    <property type="molecule type" value="Genomic_DNA"/>
</dbReference>
<name>A0A2S5DA34_9NEIS</name>
<dbReference type="RefSeq" id="WP_199181326.1">
    <property type="nucleotide sequence ID" value="NZ_PQWB01000208.1"/>
</dbReference>
<evidence type="ECO:0000313" key="4">
    <source>
        <dbReference type="Proteomes" id="UP000237082"/>
    </source>
</evidence>
<protein>
    <submittedName>
        <fullName evidence="3">Sulfurtransferase</fullName>
    </submittedName>
</protein>
<dbReference type="Pfam" id="PF19077">
    <property type="entry name" value="Big_13"/>
    <property type="match status" value="3"/>
</dbReference>
<keyword evidence="4" id="KW-1185">Reference proteome</keyword>
<organism evidence="3 4">
    <name type="scientific">Chromobacterium alticapitis</name>
    <dbReference type="NCBI Taxonomy" id="2073169"/>
    <lineage>
        <taxon>Bacteria</taxon>
        <taxon>Pseudomonadati</taxon>
        <taxon>Pseudomonadota</taxon>
        <taxon>Betaproteobacteria</taxon>
        <taxon>Neisseriales</taxon>
        <taxon>Chromobacteriaceae</taxon>
        <taxon>Chromobacterium</taxon>
    </lineage>
</organism>
<accession>A0A2S5DA34</accession>
<dbReference type="Gene3D" id="2.60.40.10">
    <property type="entry name" value="Immunoglobulins"/>
    <property type="match status" value="4"/>
</dbReference>
<dbReference type="AlphaFoldDB" id="A0A2S5DA34"/>
<comment type="caution">
    <text evidence="3">The sequence shown here is derived from an EMBL/GenBank/DDBJ whole genome shotgun (WGS) entry which is preliminary data.</text>
</comment>
<gene>
    <name evidence="3" type="ORF">C2I19_21425</name>
</gene>
<dbReference type="Proteomes" id="UP000237082">
    <property type="component" value="Unassembled WGS sequence"/>
</dbReference>
<sequence>GNVSGQSTADNIVVDTAAPSAPSGLALSVASDTGSSHADGVTSNSQPTVTGTAEAGSTVTVYVDGSAVGTATANGSGAWSYNLSSSLADGSHSIRATATDAAGNVSGQSTGDNLVVDTAAPSAPSGLALSVASDTGSSHADGVTSNNQPTVTGTAEAGSTVTVYVDGRAVGTTTANGSGAWSYNLSSSLADGNHSIKATATDAAGNISGQSTADNIVVDTAAPSAPSGLALSVASDTGSSHTDGVTSNNQPTVTGTAEAGSTVTVYVDGRAVGTTTANGSGAWSYNLSSSLADGNHSIKATATDAAGNISGQSTADNISVDTAAPQVQSFTATSTLSTSASTVSYQVVFTKPVVSFTADNLIVVAGGSSHGAVSGITQINATTYVIQLAGVGGDGALSVAIKNGTVSDTAGNLLTGAITVPSYQVFTPVVTTSTVTPITVTTTPTFTNTIQLPPITPNIVLAAVSGNPVITTNGGNTVTTTNTITTGTTSNTGFGSNTVTPTFGTLGNTNGASPTFISNTAVNPTIALQVNPDLGVRPLVSGQSFSITLPPATIITREATANLSITATQSNGQPLPAWLKFDPTTGKFTGQAPAGWNKPISVDIRVQDKSGHHGNSHIQLNFGQSRTNGGATGMAATGKLALNKQFESHGHKHFLERIQALLEGDAQV</sequence>
<feature type="compositionally biased region" description="Polar residues" evidence="1">
    <location>
        <begin position="236"/>
        <end position="256"/>
    </location>
</feature>
<dbReference type="InterPro" id="IPR006644">
    <property type="entry name" value="Cadg"/>
</dbReference>
<feature type="region of interest" description="Disordered" evidence="1">
    <location>
        <begin position="229"/>
        <end position="256"/>
    </location>
</feature>
<dbReference type="SMART" id="SM00736">
    <property type="entry name" value="CADG"/>
    <property type="match status" value="1"/>
</dbReference>
<feature type="region of interest" description="Disordered" evidence="1">
    <location>
        <begin position="23"/>
        <end position="52"/>
    </location>
</feature>
<feature type="region of interest" description="Disordered" evidence="1">
    <location>
        <begin position="127"/>
        <end position="154"/>
    </location>
</feature>
<feature type="domain" description="Dystroglycan-type cadherin-like" evidence="2">
    <location>
        <begin position="529"/>
        <end position="631"/>
    </location>
</feature>
<dbReference type="InterPro" id="IPR013783">
    <property type="entry name" value="Ig-like_fold"/>
</dbReference>
<dbReference type="InterPro" id="IPR044016">
    <property type="entry name" value="Big_13"/>
</dbReference>
<reference evidence="4" key="1">
    <citation type="submission" date="2018-02" db="EMBL/GenBank/DDBJ databases">
        <authorList>
            <person name="O'Hara-Hanley K."/>
            <person name="Soby S."/>
        </authorList>
    </citation>
    <scope>NUCLEOTIDE SEQUENCE [LARGE SCALE GENOMIC DNA]</scope>
    <source>
        <strain evidence="4">MWU14-2602</strain>
    </source>
</reference>
<evidence type="ECO:0000313" key="3">
    <source>
        <dbReference type="EMBL" id="POZ59949.1"/>
    </source>
</evidence>
<dbReference type="GO" id="GO:0016020">
    <property type="term" value="C:membrane"/>
    <property type="evidence" value="ECO:0007669"/>
    <property type="project" value="InterPro"/>
</dbReference>
<proteinExistence type="predicted"/>
<keyword evidence="3" id="KW-0808">Transferase</keyword>